<dbReference type="Proteomes" id="UP000237347">
    <property type="component" value="Unassembled WGS sequence"/>
</dbReference>
<protein>
    <submittedName>
        <fullName evidence="2">Uncharacterized protein</fullName>
    </submittedName>
</protein>
<sequence>MEATGRVARLPRKKGVGVFPLEAYMFVRASRKDSGIVNTKASEKSVGDEKAAAKVPSDPITNTDIPIPEILELDFPPPLMEPVKVRQPIPEDQQRELFHWMLEEKRKIKPKDSQEKKQIDEDKAILKQIIRAKSVPGL</sequence>
<gene>
    <name evidence="2" type="ORF">CFP56_017366</name>
</gene>
<dbReference type="AlphaFoldDB" id="A0AAW0KLQ3"/>
<dbReference type="PANTHER" id="PTHR34364:SF1">
    <property type="entry name" value="WAS_WASL-INTERACTING FAMILY PROTEIN"/>
    <property type="match status" value="1"/>
</dbReference>
<comment type="caution">
    <text evidence="2">The sequence shown here is derived from an EMBL/GenBank/DDBJ whole genome shotgun (WGS) entry which is preliminary data.</text>
</comment>
<name>A0AAW0KLQ3_QUESU</name>
<proteinExistence type="predicted"/>
<evidence type="ECO:0000313" key="3">
    <source>
        <dbReference type="Proteomes" id="UP000237347"/>
    </source>
</evidence>
<organism evidence="2 3">
    <name type="scientific">Quercus suber</name>
    <name type="common">Cork oak</name>
    <dbReference type="NCBI Taxonomy" id="58331"/>
    <lineage>
        <taxon>Eukaryota</taxon>
        <taxon>Viridiplantae</taxon>
        <taxon>Streptophyta</taxon>
        <taxon>Embryophyta</taxon>
        <taxon>Tracheophyta</taxon>
        <taxon>Spermatophyta</taxon>
        <taxon>Magnoliopsida</taxon>
        <taxon>eudicotyledons</taxon>
        <taxon>Gunneridae</taxon>
        <taxon>Pentapetalae</taxon>
        <taxon>rosids</taxon>
        <taxon>fabids</taxon>
        <taxon>Fagales</taxon>
        <taxon>Fagaceae</taxon>
        <taxon>Quercus</taxon>
    </lineage>
</organism>
<feature type="compositionally biased region" description="Basic and acidic residues" evidence="1">
    <location>
        <begin position="41"/>
        <end position="52"/>
    </location>
</feature>
<dbReference type="EMBL" id="PKMF04000272">
    <property type="protein sequence ID" value="KAK7839944.1"/>
    <property type="molecule type" value="Genomic_DNA"/>
</dbReference>
<accession>A0AAW0KLQ3</accession>
<evidence type="ECO:0000313" key="2">
    <source>
        <dbReference type="EMBL" id="KAK7839944.1"/>
    </source>
</evidence>
<dbReference type="PANTHER" id="PTHR34364">
    <property type="entry name" value="WAS/WASL-INTERACTING FAMILY PROTEIN"/>
    <property type="match status" value="1"/>
</dbReference>
<evidence type="ECO:0000256" key="1">
    <source>
        <dbReference type="SAM" id="MobiDB-lite"/>
    </source>
</evidence>
<reference evidence="2 3" key="1">
    <citation type="journal article" date="2018" name="Sci. Data">
        <title>The draft genome sequence of cork oak.</title>
        <authorList>
            <person name="Ramos A.M."/>
            <person name="Usie A."/>
            <person name="Barbosa P."/>
            <person name="Barros P.M."/>
            <person name="Capote T."/>
            <person name="Chaves I."/>
            <person name="Simoes F."/>
            <person name="Abreu I."/>
            <person name="Carrasquinho I."/>
            <person name="Faro C."/>
            <person name="Guimaraes J.B."/>
            <person name="Mendonca D."/>
            <person name="Nobrega F."/>
            <person name="Rodrigues L."/>
            <person name="Saibo N.J.M."/>
            <person name="Varela M.C."/>
            <person name="Egas C."/>
            <person name="Matos J."/>
            <person name="Miguel C.M."/>
            <person name="Oliveira M.M."/>
            <person name="Ricardo C.P."/>
            <person name="Goncalves S."/>
        </authorList>
    </citation>
    <scope>NUCLEOTIDE SEQUENCE [LARGE SCALE GENOMIC DNA]</scope>
    <source>
        <strain evidence="3">cv. HL8</strain>
    </source>
</reference>
<feature type="region of interest" description="Disordered" evidence="1">
    <location>
        <begin position="39"/>
        <end position="63"/>
    </location>
</feature>
<keyword evidence="3" id="KW-1185">Reference proteome</keyword>